<dbReference type="Pfam" id="PF07676">
    <property type="entry name" value="PD40"/>
    <property type="match status" value="3"/>
</dbReference>
<dbReference type="Gene3D" id="3.30.1330.60">
    <property type="entry name" value="OmpA-like domain"/>
    <property type="match status" value="1"/>
</dbReference>
<protein>
    <submittedName>
        <fullName evidence="8">Outer membrane protein OmpA-like peptidoglycan-associated protein</fullName>
    </submittedName>
</protein>
<dbReference type="PANTHER" id="PTHR30329:SF21">
    <property type="entry name" value="LIPOPROTEIN YIAD-RELATED"/>
    <property type="match status" value="1"/>
</dbReference>
<dbReference type="EMBL" id="JACJIQ010000001">
    <property type="protein sequence ID" value="MBA9075526.1"/>
    <property type="molecule type" value="Genomic_DNA"/>
</dbReference>
<organism evidence="8 9">
    <name type="scientific">Rufibacter quisquiliarum</name>
    <dbReference type="NCBI Taxonomy" id="1549639"/>
    <lineage>
        <taxon>Bacteria</taxon>
        <taxon>Pseudomonadati</taxon>
        <taxon>Bacteroidota</taxon>
        <taxon>Cytophagia</taxon>
        <taxon>Cytophagales</taxon>
        <taxon>Hymenobacteraceae</taxon>
        <taxon>Rufibacter</taxon>
    </lineage>
</organism>
<evidence type="ECO:0000259" key="7">
    <source>
        <dbReference type="PROSITE" id="PS51123"/>
    </source>
</evidence>
<gene>
    <name evidence="8" type="ORF">FHS90_000223</name>
</gene>
<evidence type="ECO:0000256" key="5">
    <source>
        <dbReference type="PROSITE-ProRule" id="PRU00473"/>
    </source>
</evidence>
<dbReference type="CDD" id="cd15482">
    <property type="entry name" value="Sialidase_non-viral"/>
    <property type="match status" value="1"/>
</dbReference>
<dbReference type="AlphaFoldDB" id="A0A839GKH3"/>
<dbReference type="InterPro" id="IPR011990">
    <property type="entry name" value="TPR-like_helical_dom_sf"/>
</dbReference>
<keyword evidence="9" id="KW-1185">Reference proteome</keyword>
<dbReference type="Gene3D" id="2.120.10.30">
    <property type="entry name" value="TolB, C-terminal domain"/>
    <property type="match status" value="1"/>
</dbReference>
<dbReference type="PROSITE" id="PS50005">
    <property type="entry name" value="TPR"/>
    <property type="match status" value="1"/>
</dbReference>
<evidence type="ECO:0000256" key="6">
    <source>
        <dbReference type="SAM" id="SignalP"/>
    </source>
</evidence>
<evidence type="ECO:0000256" key="4">
    <source>
        <dbReference type="PROSITE-ProRule" id="PRU00339"/>
    </source>
</evidence>
<comment type="subcellular location">
    <subcellularLocation>
        <location evidence="1">Cell outer membrane</location>
    </subcellularLocation>
</comment>
<dbReference type="InterPro" id="IPR050330">
    <property type="entry name" value="Bact_OuterMem_StrucFunc"/>
</dbReference>
<dbReference type="Proteomes" id="UP000563094">
    <property type="component" value="Unassembled WGS sequence"/>
</dbReference>
<dbReference type="SUPFAM" id="SSF82171">
    <property type="entry name" value="DPP6 N-terminal domain-like"/>
    <property type="match status" value="1"/>
</dbReference>
<evidence type="ECO:0000256" key="1">
    <source>
        <dbReference type="ARBA" id="ARBA00004442"/>
    </source>
</evidence>
<feature type="signal peptide" evidence="6">
    <location>
        <begin position="1"/>
        <end position="27"/>
    </location>
</feature>
<dbReference type="InterPro" id="IPR011042">
    <property type="entry name" value="6-blade_b-propeller_TolB-like"/>
</dbReference>
<evidence type="ECO:0000313" key="9">
    <source>
        <dbReference type="Proteomes" id="UP000563094"/>
    </source>
</evidence>
<dbReference type="GO" id="GO:0009279">
    <property type="term" value="C:cell outer membrane"/>
    <property type="evidence" value="ECO:0007669"/>
    <property type="project" value="UniProtKB-SubCell"/>
</dbReference>
<evidence type="ECO:0000256" key="3">
    <source>
        <dbReference type="ARBA" id="ARBA00023237"/>
    </source>
</evidence>
<accession>A0A839GKH3</accession>
<dbReference type="Pfam" id="PF00691">
    <property type="entry name" value="OmpA"/>
    <property type="match status" value="1"/>
</dbReference>
<reference evidence="8 9" key="1">
    <citation type="submission" date="2020-08" db="EMBL/GenBank/DDBJ databases">
        <title>Genomic Encyclopedia of Type Strains, Phase IV (KMG-IV): sequencing the most valuable type-strain genomes for metagenomic binning, comparative biology and taxonomic classification.</title>
        <authorList>
            <person name="Goeker M."/>
        </authorList>
    </citation>
    <scope>NUCLEOTIDE SEQUENCE [LARGE SCALE GENOMIC DNA]</scope>
    <source>
        <strain evidence="8 9">DSM 29854</strain>
    </source>
</reference>
<dbReference type="PANTHER" id="PTHR30329">
    <property type="entry name" value="STATOR ELEMENT OF FLAGELLAR MOTOR COMPLEX"/>
    <property type="match status" value="1"/>
</dbReference>
<keyword evidence="4" id="KW-0802">TPR repeat</keyword>
<feature type="domain" description="OmpA-like" evidence="7">
    <location>
        <begin position="528"/>
        <end position="645"/>
    </location>
</feature>
<proteinExistence type="predicted"/>
<dbReference type="PRINTS" id="PR01021">
    <property type="entry name" value="OMPADOMAIN"/>
</dbReference>
<keyword evidence="2 5" id="KW-0472">Membrane</keyword>
<feature type="repeat" description="TPR" evidence="4">
    <location>
        <begin position="30"/>
        <end position="63"/>
    </location>
</feature>
<comment type="caution">
    <text evidence="8">The sequence shown here is derived from an EMBL/GenBank/DDBJ whole genome shotgun (WGS) entry which is preliminary data.</text>
</comment>
<dbReference type="InterPro" id="IPR006664">
    <property type="entry name" value="OMP_bac"/>
</dbReference>
<dbReference type="CDD" id="cd07185">
    <property type="entry name" value="OmpA_C-like"/>
    <property type="match status" value="1"/>
</dbReference>
<dbReference type="InterPro" id="IPR006665">
    <property type="entry name" value="OmpA-like"/>
</dbReference>
<dbReference type="InterPro" id="IPR036737">
    <property type="entry name" value="OmpA-like_sf"/>
</dbReference>
<evidence type="ECO:0000256" key="2">
    <source>
        <dbReference type="ARBA" id="ARBA00023136"/>
    </source>
</evidence>
<keyword evidence="3" id="KW-0998">Cell outer membrane</keyword>
<dbReference type="InterPro" id="IPR019734">
    <property type="entry name" value="TPR_rpt"/>
</dbReference>
<evidence type="ECO:0000313" key="8">
    <source>
        <dbReference type="EMBL" id="MBA9075526.1"/>
    </source>
</evidence>
<dbReference type="SUPFAM" id="SSF48452">
    <property type="entry name" value="TPR-like"/>
    <property type="match status" value="1"/>
</dbReference>
<dbReference type="InterPro" id="IPR011659">
    <property type="entry name" value="WD40"/>
</dbReference>
<name>A0A839GKH3_9BACT</name>
<sequence>MDHLDKRLFRAAFLFLTLFFISSAVMAQSTRQLIRSGDKLFNQANFRSALPFYERALERDPNNAKALYRAGISLIAFDKEKASEYIYKAYQLKPKVEADVLYWLGRVDLVNYEFDKAIQHAQNYQKGLGKRDEEGKEQAALLIQHARNAKKEVANAKDVFVKNLGPVINTAFSEHSPVISRDDNYLLFTSRSAAVTGSKEAADGEYYEDIFESRRLGPDSWEKPTSLSGRLNGTGHDASIQLFDNDSKFLLYRNENKSTNGDIFVSSKEGETWGAPQKLNISTGDFESDAYITPDGQTIYFSTNHFSQNGDLDIYYAKRQPNGSWGEPKNFGNGVNTQFDEDSPYFTQDGMTMYFSSRGHNTMGGYDIFVIKFDSVSRRWSRPENVGYPINTPDDDTYYRLSGDGSLAYLSSYRMGGYGEKDIYTISYIRNAIVRGHVYSLRDSTIVPGVELVFTGKAANNTPLEYRDVTKPDSGNYQVTVLSARPYQVTLSRDGKLITTEQFEVPLSLNDTTVVEKDFYIDFEGTSGIGAQAFAFKRIYFDTDKYNLRPESIKELDNIVRVLKANPSLRLSVDGHTDSRMPDSYNMLLGENRANAAYNYLVSQGINPNRLITVSYGERRPVAPNDSPENMQLNRRTEFNVIRRADEKK</sequence>
<dbReference type="PROSITE" id="PS51123">
    <property type="entry name" value="OMPA_2"/>
    <property type="match status" value="1"/>
</dbReference>
<dbReference type="SUPFAM" id="SSF103088">
    <property type="entry name" value="OmpA-like"/>
    <property type="match status" value="1"/>
</dbReference>
<dbReference type="Gene3D" id="1.25.40.10">
    <property type="entry name" value="Tetratricopeptide repeat domain"/>
    <property type="match status" value="1"/>
</dbReference>
<dbReference type="RefSeq" id="WP_182511248.1">
    <property type="nucleotide sequence ID" value="NZ_JACJIQ010000001.1"/>
</dbReference>
<feature type="chain" id="PRO_5032929189" evidence="6">
    <location>
        <begin position="28"/>
        <end position="649"/>
    </location>
</feature>
<keyword evidence="6" id="KW-0732">Signal</keyword>